<name>A0A2K8Z323_9BACT</name>
<evidence type="ECO:0000313" key="1">
    <source>
        <dbReference type="EMBL" id="AUD04277.1"/>
    </source>
</evidence>
<dbReference type="RefSeq" id="WP_100990343.1">
    <property type="nucleotide sequence ID" value="NZ_CP025096.1"/>
</dbReference>
<dbReference type="KEGG" id="spir:CWM47_21985"/>
<proteinExistence type="predicted"/>
<dbReference type="OrthoDB" id="969028at2"/>
<sequence>MNVQRFEQLTLSEQVIVIPLKGRFIAQRQNNDLQVKLYYWNDHFLEIHYQWPINRGKGAHWEPFQVTAFMDNTRCADRLSLYAEQVNLGSLFV</sequence>
<dbReference type="AlphaFoldDB" id="A0A2K8Z323"/>
<dbReference type="Proteomes" id="UP000232883">
    <property type="component" value="Chromosome"/>
</dbReference>
<gene>
    <name evidence="1" type="ORF">CWM47_21985</name>
</gene>
<accession>A0A2K8Z323</accession>
<organism evidence="1 2">
    <name type="scientific">Spirosoma pollinicola</name>
    <dbReference type="NCBI Taxonomy" id="2057025"/>
    <lineage>
        <taxon>Bacteria</taxon>
        <taxon>Pseudomonadati</taxon>
        <taxon>Bacteroidota</taxon>
        <taxon>Cytophagia</taxon>
        <taxon>Cytophagales</taxon>
        <taxon>Cytophagaceae</taxon>
        <taxon>Spirosoma</taxon>
    </lineage>
</organism>
<dbReference type="EMBL" id="CP025096">
    <property type="protein sequence ID" value="AUD04277.1"/>
    <property type="molecule type" value="Genomic_DNA"/>
</dbReference>
<keyword evidence="2" id="KW-1185">Reference proteome</keyword>
<protein>
    <submittedName>
        <fullName evidence="1">Uncharacterized protein</fullName>
    </submittedName>
</protein>
<reference evidence="1 2" key="1">
    <citation type="submission" date="2017-11" db="EMBL/GenBank/DDBJ databases">
        <title>Taxonomic description and genome sequences of Spirosoma HA7 sp. nov., isolated from pollen microhabitat of Corylus avellana.</title>
        <authorList>
            <person name="Ambika Manirajan B."/>
            <person name="Suarez C."/>
            <person name="Ratering S."/>
            <person name="Geissler-Plaum R."/>
            <person name="Cardinale M."/>
            <person name="Sylvia S."/>
        </authorList>
    </citation>
    <scope>NUCLEOTIDE SEQUENCE [LARGE SCALE GENOMIC DNA]</scope>
    <source>
        <strain evidence="1 2">HA7</strain>
    </source>
</reference>
<evidence type="ECO:0000313" key="2">
    <source>
        <dbReference type="Proteomes" id="UP000232883"/>
    </source>
</evidence>